<keyword evidence="1" id="KW-0812">Transmembrane</keyword>
<sequence length="203" mass="23338">MFEKIVLSDDSKLRIIENGITVAAQRKKRQKKRCYTFSVFLALGIISFLLQAIGFPYQETLYPIKVYAQETSEIILSEQEEFFLEKTQTPLGFGYELYAATDAGYHYTNTVEDVGYGIDTIFSDKNHIYWIPDCWKNIDNKIYDEKGTQLDNSGATKDYKARVSYCVYDELNILRMKIVIELSENAGKGSGKILKLISYPKQL</sequence>
<name>A0A1E3A7Q0_9FIRM</name>
<dbReference type="RefSeq" id="WP_069159273.1">
    <property type="nucleotide sequence ID" value="NZ_JBKXXQ010000016.1"/>
</dbReference>
<evidence type="ECO:0000313" key="3">
    <source>
        <dbReference type="Proteomes" id="UP000095003"/>
    </source>
</evidence>
<evidence type="ECO:0000313" key="2">
    <source>
        <dbReference type="EMBL" id="ODM04794.1"/>
    </source>
</evidence>
<accession>A0A1E3A7Q0</accession>
<organism evidence="2 3">
    <name type="scientific">Eisenbergiella tayi</name>
    <dbReference type="NCBI Taxonomy" id="1432052"/>
    <lineage>
        <taxon>Bacteria</taxon>
        <taxon>Bacillati</taxon>
        <taxon>Bacillota</taxon>
        <taxon>Clostridia</taxon>
        <taxon>Lachnospirales</taxon>
        <taxon>Lachnospiraceae</taxon>
        <taxon>Eisenbergiella</taxon>
    </lineage>
</organism>
<comment type="caution">
    <text evidence="2">The sequence shown here is derived from an EMBL/GenBank/DDBJ whole genome shotgun (WGS) entry which is preliminary data.</text>
</comment>
<gene>
    <name evidence="2" type="ORF">BEH84_05857</name>
</gene>
<feature type="transmembrane region" description="Helical" evidence="1">
    <location>
        <begin position="34"/>
        <end position="57"/>
    </location>
</feature>
<dbReference type="PATRIC" id="fig|1432052.3.peg.6471"/>
<dbReference type="EMBL" id="MCGI01000007">
    <property type="protein sequence ID" value="ODM04794.1"/>
    <property type="molecule type" value="Genomic_DNA"/>
</dbReference>
<dbReference type="Proteomes" id="UP000095003">
    <property type="component" value="Unassembled WGS sequence"/>
</dbReference>
<evidence type="ECO:0000256" key="1">
    <source>
        <dbReference type="SAM" id="Phobius"/>
    </source>
</evidence>
<proteinExistence type="predicted"/>
<reference evidence="2 3" key="1">
    <citation type="submission" date="2016-07" db="EMBL/GenBank/DDBJ databases">
        <title>Characterization of isolates of Eisenbergiella tayi derived from blood cultures, using whole genome sequencing.</title>
        <authorList>
            <person name="Burdz T."/>
            <person name="Wiebe D."/>
            <person name="Huynh C."/>
            <person name="Bernard K."/>
        </authorList>
    </citation>
    <scope>NUCLEOTIDE SEQUENCE [LARGE SCALE GENOMIC DNA]</scope>
    <source>
        <strain evidence="2 3">NML 120489</strain>
    </source>
</reference>
<protein>
    <submittedName>
        <fullName evidence="2">Uncharacterized protein</fullName>
    </submittedName>
</protein>
<keyword evidence="1" id="KW-0472">Membrane</keyword>
<dbReference type="AlphaFoldDB" id="A0A1E3A7Q0"/>
<keyword evidence="1" id="KW-1133">Transmembrane helix</keyword>